<keyword evidence="2" id="KW-0813">Transport</keyword>
<gene>
    <name evidence="4" type="ORF">PDENDC454_07820</name>
</gene>
<accession>H3SDG9</accession>
<name>H3SDG9_9BACL</name>
<dbReference type="GO" id="GO:0042956">
    <property type="term" value="P:maltodextrin transmembrane transport"/>
    <property type="evidence" value="ECO:0007669"/>
    <property type="project" value="TreeGrafter"/>
</dbReference>
<dbReference type="GO" id="GO:0015768">
    <property type="term" value="P:maltose transport"/>
    <property type="evidence" value="ECO:0007669"/>
    <property type="project" value="TreeGrafter"/>
</dbReference>
<keyword evidence="3" id="KW-0732">Signal</keyword>
<evidence type="ECO:0000256" key="2">
    <source>
        <dbReference type="ARBA" id="ARBA00022448"/>
    </source>
</evidence>
<dbReference type="Pfam" id="PF13416">
    <property type="entry name" value="SBP_bac_8"/>
    <property type="match status" value="1"/>
</dbReference>
<evidence type="ECO:0000256" key="3">
    <source>
        <dbReference type="ARBA" id="ARBA00022729"/>
    </source>
</evidence>
<dbReference type="PANTHER" id="PTHR30061">
    <property type="entry name" value="MALTOSE-BINDING PERIPLASMIC PROTEIN"/>
    <property type="match status" value="1"/>
</dbReference>
<dbReference type="STRING" id="1131935.PDENDC454_07820"/>
<dbReference type="InterPro" id="IPR006059">
    <property type="entry name" value="SBP"/>
</dbReference>
<comment type="similarity">
    <text evidence="1">Belongs to the bacterial solute-binding protein 1 family.</text>
</comment>
<keyword evidence="5" id="KW-1185">Reference proteome</keyword>
<dbReference type="Proteomes" id="UP000003900">
    <property type="component" value="Unassembled WGS sequence"/>
</dbReference>
<proteinExistence type="inferred from homology"/>
<protein>
    <submittedName>
        <fullName evidence="4">Family 1 extracellular solute-binding protein</fullName>
    </submittedName>
</protein>
<dbReference type="PATRIC" id="fig|1131935.3.peg.1595"/>
<dbReference type="GO" id="GO:0055052">
    <property type="term" value="C:ATP-binding cassette (ABC) transporter complex, substrate-binding subunit-containing"/>
    <property type="evidence" value="ECO:0007669"/>
    <property type="project" value="TreeGrafter"/>
</dbReference>
<dbReference type="AlphaFoldDB" id="H3SDG9"/>
<dbReference type="EMBL" id="AHKH01000014">
    <property type="protein sequence ID" value="EHQ62935.1"/>
    <property type="molecule type" value="Genomic_DNA"/>
</dbReference>
<comment type="caution">
    <text evidence="4">The sequence shown here is derived from an EMBL/GenBank/DDBJ whole genome shotgun (WGS) entry which is preliminary data.</text>
</comment>
<organism evidence="4 5">
    <name type="scientific">Paenibacillus dendritiformis C454</name>
    <dbReference type="NCBI Taxonomy" id="1131935"/>
    <lineage>
        <taxon>Bacteria</taxon>
        <taxon>Bacillati</taxon>
        <taxon>Bacillota</taxon>
        <taxon>Bacilli</taxon>
        <taxon>Bacillales</taxon>
        <taxon>Paenibacillaceae</taxon>
        <taxon>Paenibacillus</taxon>
    </lineage>
</organism>
<dbReference type="CDD" id="cd14748">
    <property type="entry name" value="PBP2_UgpB"/>
    <property type="match status" value="1"/>
</dbReference>
<dbReference type="PANTHER" id="PTHR30061:SF50">
    <property type="entry name" value="MALTOSE_MALTODEXTRIN-BINDING PERIPLASMIC PROTEIN"/>
    <property type="match status" value="1"/>
</dbReference>
<dbReference type="Gene3D" id="3.40.190.10">
    <property type="entry name" value="Periplasmic binding protein-like II"/>
    <property type="match status" value="1"/>
</dbReference>
<evidence type="ECO:0000313" key="5">
    <source>
        <dbReference type="Proteomes" id="UP000003900"/>
    </source>
</evidence>
<evidence type="ECO:0000313" key="4">
    <source>
        <dbReference type="EMBL" id="EHQ62935.1"/>
    </source>
</evidence>
<dbReference type="GO" id="GO:1901982">
    <property type="term" value="F:maltose binding"/>
    <property type="evidence" value="ECO:0007669"/>
    <property type="project" value="TreeGrafter"/>
</dbReference>
<sequence length="467" mass="51770">MQNPARRPGRINEQSGGLHEKELDYEMDMKSWLRPLLAGALAISLTACSGGEGAGTTADVKEPPAGLKEDTTPVTIQYWHAHAEAQIEGLNAQITAFQKKYPHITVEPVYQGGYGDLHKKLQAAVAANDVPDVTNVEVASLPNFAEGGVFADLTPWIERDKVELDDFASGMLKAYAYQGKQYGFPLIVSTSVFIYNKTLLDELGVEPPQTWGEIDAFNAKVAKRDNGKTTRYAFSVPGWDTWYYDPWLINGGGRILSEDGSEAAVQTPESLRYVENFHRWLKEGVIHMGYGKGASDNMRQMFLGGEIAMVQHTSAMLKMYRENAGFEVGVSFLTGDQVRTSNIGGAGIVMMDGIKDDKKREAAWKFIQFMTSAEQNIAWAESVGYLPTRKSAIASEEGQAYFSRWPQYKAVFDHFDNVTPRLQHPAYPEFSEVYKEVIGEMILNGADPVPMMKDAAAKINDILAEHE</sequence>
<reference evidence="4 5" key="1">
    <citation type="journal article" date="2012" name="J. Bacteriol.">
        <title>Genome Sequence of the Pattern-Forming Social Bacterium Paenibacillus dendritiformis C454 Chiral Morphotype.</title>
        <authorList>
            <person name="Sirota-Madi A."/>
            <person name="Olender T."/>
            <person name="Helman Y."/>
            <person name="Brainis I."/>
            <person name="Finkelshtein A."/>
            <person name="Roth D."/>
            <person name="Hagai E."/>
            <person name="Leshkowitz D."/>
            <person name="Brodsky L."/>
            <person name="Galatenko V."/>
            <person name="Nikolaev V."/>
            <person name="Gutnick D.L."/>
            <person name="Lancet D."/>
            <person name="Ben-Jacob E."/>
        </authorList>
    </citation>
    <scope>NUCLEOTIDE SEQUENCE [LARGE SCALE GENOMIC DNA]</scope>
    <source>
        <strain evidence="4 5">C454</strain>
    </source>
</reference>
<evidence type="ECO:0000256" key="1">
    <source>
        <dbReference type="ARBA" id="ARBA00008520"/>
    </source>
</evidence>
<dbReference type="SUPFAM" id="SSF53850">
    <property type="entry name" value="Periplasmic binding protein-like II"/>
    <property type="match status" value="1"/>
</dbReference>